<sequence>MSQFPTACYRLQFREEMDFDRAAALVPYLRELGISHLYAAPLFTATPGSTHGYDVTDPGEIEPAIGGRAGLSRLSQALREAGMGLILDIVPNHMAFSVATPWLRDVLRHGQRSRYGAHFDIDWSAPKLLLPWLEAPFAELLEKGAFGVDKDDDGPVLTCGDLRVPVAGGAAFEAARGGDADKVSALHDAQPWRLTHWKTETDAITHRRFFNVTGLIGVKVETPEVFDDVHALLFELVADGTVDGVRIDHIDGLADPSAYLEKLTRKLGDVPVWVEKILTGPESLPDWPVAGTTGYVAARAFARLLTDARGLTHIDALYRSRTGRQRQFREVLDTAKRQIITHDLSAELWRLHSMLSRIAVDDPVAAEFGPEMLRRAIVDFIAGFPRYRTYMTDETVHDEDRALIEETAAAAIEAASDPGAIPFLAQALLDDGELNAQLRLRFQQVTGAAIAKSQEDTAFYRDTRLLSANEVGGEPDAATLGTEGFHEAMERRAQDMPQGLTLTSSHDTKRSEDARLRIAAITHAPAIFERFHEDCAALAGPGVGDDLKWYLAQTLLAMHPASAATEDPRADLERRLSGHVEKALREAKRVTFWTAPDPEVEDAARAYGAALAEHFTELPQSLAPLTEIAERLSLVQTALKLTVPGIPDIYQGCEIGSFLLTDPDNRAAIDFDRLAAALDDPSALPDFDRTKLSLTRTLLRLRREHPALFAQGAYTPFLPAPGLLGFTRTHEGTTLKVCVSTGKALPQAPVEGRVWPRREGTESPVVISLTMP</sequence>
<dbReference type="SUPFAM" id="SSF51445">
    <property type="entry name" value="(Trans)glycosidases"/>
    <property type="match status" value="1"/>
</dbReference>
<dbReference type="Gene3D" id="3.20.20.80">
    <property type="entry name" value="Glycosidases"/>
    <property type="match status" value="1"/>
</dbReference>
<dbReference type="PANTHER" id="PTHR10357:SF216">
    <property type="entry name" value="MALTOOLIGOSYL TREHALOSE SYNTHASE-RELATED"/>
    <property type="match status" value="1"/>
</dbReference>
<accession>A0A921NPH6</accession>
<dbReference type="GO" id="GO:0005992">
    <property type="term" value="P:trehalose biosynthetic process"/>
    <property type="evidence" value="ECO:0007669"/>
    <property type="project" value="TreeGrafter"/>
</dbReference>
<keyword evidence="3" id="KW-1185">Reference proteome</keyword>
<reference evidence="2" key="1">
    <citation type="submission" date="2013-03" db="EMBL/GenBank/DDBJ databases">
        <title>Genome Sequence of the Profundibacterium mesophilum strain KAUST100406-0324T from Red Sea, a novel genus in the family Rhodobacteraceae.</title>
        <authorList>
            <person name="Essack M."/>
            <person name="Alam I."/>
            <person name="Lafi F."/>
            <person name="Alawi W."/>
            <person name="Kamanu F."/>
            <person name="Al-Suwailem A."/>
            <person name="Lee O.O."/>
            <person name="Xu Y."/>
            <person name="Bajic V."/>
            <person name="Qian P.-Y."/>
            <person name="Archer J."/>
        </authorList>
    </citation>
    <scope>NUCLEOTIDE SEQUENCE</scope>
    <source>
        <strain evidence="2">KAUST100406-0324</strain>
    </source>
</reference>
<dbReference type="EMBL" id="APKE01000019">
    <property type="protein sequence ID" value="KAF0676041.1"/>
    <property type="molecule type" value="Genomic_DNA"/>
</dbReference>
<dbReference type="GO" id="GO:0004558">
    <property type="term" value="F:alpha-1,4-glucosidase activity"/>
    <property type="evidence" value="ECO:0007669"/>
    <property type="project" value="UniProtKB-EC"/>
</dbReference>
<keyword evidence="2" id="KW-0378">Hydrolase</keyword>
<dbReference type="InterPro" id="IPR017853">
    <property type="entry name" value="GH"/>
</dbReference>
<dbReference type="Gene3D" id="1.10.10.470">
    <property type="entry name" value="Maltooligosyl trehalose synthase, domain 4"/>
    <property type="match status" value="1"/>
</dbReference>
<organism evidence="2 3">
    <name type="scientific">Profundibacterium mesophilum KAUST100406-0324</name>
    <dbReference type="NCBI Taxonomy" id="1037889"/>
    <lineage>
        <taxon>Bacteria</taxon>
        <taxon>Pseudomonadati</taxon>
        <taxon>Pseudomonadota</taxon>
        <taxon>Alphaproteobacteria</taxon>
        <taxon>Rhodobacterales</taxon>
        <taxon>Roseobacteraceae</taxon>
        <taxon>Profundibacterium</taxon>
    </lineage>
</organism>
<dbReference type="PANTHER" id="PTHR10357">
    <property type="entry name" value="ALPHA-AMYLASE FAMILY MEMBER"/>
    <property type="match status" value="1"/>
</dbReference>
<dbReference type="NCBIfam" id="TIGR02401">
    <property type="entry name" value="trehalose_TreY"/>
    <property type="match status" value="1"/>
</dbReference>
<dbReference type="CDD" id="cd11336">
    <property type="entry name" value="AmyAc_MTSase"/>
    <property type="match status" value="1"/>
</dbReference>
<name>A0A921NPH6_9RHOB</name>
<protein>
    <submittedName>
        <fullName evidence="2">Alpha-glucosidase</fullName>
        <ecNumber evidence="2">3.2.1.20</ecNumber>
    </submittedName>
</protein>
<dbReference type="InterPro" id="IPR012767">
    <property type="entry name" value="Trehalose_TreY"/>
</dbReference>
<dbReference type="Proteomes" id="UP000698242">
    <property type="component" value="Unassembled WGS sequence"/>
</dbReference>
<gene>
    <name evidence="2" type="ORF">PMES_01605</name>
</gene>
<evidence type="ECO:0000259" key="1">
    <source>
        <dbReference type="SMART" id="SM00642"/>
    </source>
</evidence>
<dbReference type="InterPro" id="IPR006047">
    <property type="entry name" value="GH13_cat_dom"/>
</dbReference>
<dbReference type="EC" id="3.2.1.20" evidence="2"/>
<proteinExistence type="predicted"/>
<dbReference type="Gene3D" id="1.10.150.200">
    <property type="entry name" value="Maltooligosyl trehalose synthase, domain 3"/>
    <property type="match status" value="1"/>
</dbReference>
<dbReference type="InterPro" id="IPR013797">
    <property type="entry name" value="Maltooligo_trehalose_synth_4"/>
</dbReference>
<dbReference type="RefSeq" id="WP_236549743.1">
    <property type="nucleotide sequence ID" value="NZ_APKE01000019.1"/>
</dbReference>
<evidence type="ECO:0000313" key="2">
    <source>
        <dbReference type="EMBL" id="KAF0676041.1"/>
    </source>
</evidence>
<dbReference type="GO" id="GO:0030980">
    <property type="term" value="P:alpha-glucan catabolic process"/>
    <property type="evidence" value="ECO:0007669"/>
    <property type="project" value="TreeGrafter"/>
</dbReference>
<dbReference type="AlphaFoldDB" id="A0A921NPH6"/>
<comment type="caution">
    <text evidence="2">The sequence shown here is derived from an EMBL/GenBank/DDBJ whole genome shotgun (WGS) entry which is preliminary data.</text>
</comment>
<dbReference type="Gene3D" id="3.30.1590.10">
    <property type="entry name" value="Maltooligosyl trehalose synthase, domain 2"/>
    <property type="match status" value="1"/>
</dbReference>
<keyword evidence="2" id="KW-0326">Glycosidase</keyword>
<feature type="domain" description="Glycosyl hydrolase family 13 catalytic" evidence="1">
    <location>
        <begin position="3"/>
        <end position="702"/>
    </location>
</feature>
<dbReference type="SMART" id="SM00642">
    <property type="entry name" value="Aamy"/>
    <property type="match status" value="1"/>
</dbReference>
<dbReference type="GO" id="GO:0047470">
    <property type="term" value="F:(1,4)-alpha-D-glucan 1-alpha-D-glucosylmutase activity"/>
    <property type="evidence" value="ECO:0007669"/>
    <property type="project" value="TreeGrafter"/>
</dbReference>
<dbReference type="Pfam" id="PF00128">
    <property type="entry name" value="Alpha-amylase"/>
    <property type="match status" value="1"/>
</dbReference>
<evidence type="ECO:0000313" key="3">
    <source>
        <dbReference type="Proteomes" id="UP000698242"/>
    </source>
</evidence>